<proteinExistence type="predicted"/>
<evidence type="ECO:0000313" key="5">
    <source>
        <dbReference type="EMBL" id="MFD2520637.1"/>
    </source>
</evidence>
<dbReference type="EMBL" id="JBHULC010000007">
    <property type="protein sequence ID" value="MFD2520637.1"/>
    <property type="molecule type" value="Genomic_DNA"/>
</dbReference>
<dbReference type="Proteomes" id="UP001597510">
    <property type="component" value="Unassembled WGS sequence"/>
</dbReference>
<feature type="chain" id="PRO_5047148453" evidence="4">
    <location>
        <begin position="32"/>
        <end position="564"/>
    </location>
</feature>
<evidence type="ECO:0000256" key="4">
    <source>
        <dbReference type="SAM" id="SignalP"/>
    </source>
</evidence>
<keyword evidence="4" id="KW-0732">Signal</keyword>
<protein>
    <submittedName>
        <fullName evidence="5">TonB-dependent receptor</fullName>
    </submittedName>
</protein>
<evidence type="ECO:0000313" key="6">
    <source>
        <dbReference type="Proteomes" id="UP001597510"/>
    </source>
</evidence>
<dbReference type="Gene3D" id="2.40.170.20">
    <property type="entry name" value="TonB-dependent receptor, beta-barrel domain"/>
    <property type="match status" value="1"/>
</dbReference>
<keyword evidence="3" id="KW-0998">Cell outer membrane</keyword>
<keyword evidence="6" id="KW-1185">Reference proteome</keyword>
<keyword evidence="5" id="KW-0675">Receptor</keyword>
<evidence type="ECO:0000256" key="1">
    <source>
        <dbReference type="ARBA" id="ARBA00004442"/>
    </source>
</evidence>
<reference evidence="6" key="1">
    <citation type="journal article" date="2019" name="Int. J. Syst. Evol. Microbiol.">
        <title>The Global Catalogue of Microorganisms (GCM) 10K type strain sequencing project: providing services to taxonomists for standard genome sequencing and annotation.</title>
        <authorList>
            <consortium name="The Broad Institute Genomics Platform"/>
            <consortium name="The Broad Institute Genome Sequencing Center for Infectious Disease"/>
            <person name="Wu L."/>
            <person name="Ma J."/>
        </authorList>
    </citation>
    <scope>NUCLEOTIDE SEQUENCE [LARGE SCALE GENOMIC DNA]</scope>
    <source>
        <strain evidence="6">KCTC 52344</strain>
    </source>
</reference>
<comment type="subcellular location">
    <subcellularLocation>
        <location evidence="1">Cell outer membrane</location>
    </subcellularLocation>
</comment>
<feature type="signal peptide" evidence="4">
    <location>
        <begin position="1"/>
        <end position="31"/>
    </location>
</feature>
<dbReference type="SUPFAM" id="SSF56935">
    <property type="entry name" value="Porins"/>
    <property type="match status" value="1"/>
</dbReference>
<gene>
    <name evidence="5" type="ORF">ACFSR2_07075</name>
</gene>
<organism evidence="5 6">
    <name type="scientific">Emticicia soli</name>
    <dbReference type="NCBI Taxonomy" id="2027878"/>
    <lineage>
        <taxon>Bacteria</taxon>
        <taxon>Pseudomonadati</taxon>
        <taxon>Bacteroidota</taxon>
        <taxon>Cytophagia</taxon>
        <taxon>Cytophagales</taxon>
        <taxon>Leadbetterellaceae</taxon>
        <taxon>Emticicia</taxon>
    </lineage>
</organism>
<keyword evidence="2" id="KW-0472">Membrane</keyword>
<dbReference type="RefSeq" id="WP_340239941.1">
    <property type="nucleotide sequence ID" value="NZ_JBBEWC010000016.1"/>
</dbReference>
<comment type="caution">
    <text evidence="5">The sequence shown here is derived from an EMBL/GenBank/DDBJ whole genome shotgun (WGS) entry which is preliminary data.</text>
</comment>
<evidence type="ECO:0000256" key="2">
    <source>
        <dbReference type="ARBA" id="ARBA00023136"/>
    </source>
</evidence>
<evidence type="ECO:0000256" key="3">
    <source>
        <dbReference type="ARBA" id="ARBA00023237"/>
    </source>
</evidence>
<accession>A0ABW5J5H3</accession>
<name>A0ABW5J5H3_9BACT</name>
<sequence>MKFPIQTKHKKTIYSLALISGLSLVVFPSFAQIDDDIIITKDRKVELPPANRVFEKIPPIKSNTEGKQMKYTFFDRKPKGVEEVKFSPNVVAPDGGKKPEETETYNNYVTVGAGNYGRLLGEVFLNTNQENNMIIGVHAYHNSTVRGPVDGKNSANMYDKAEITGKYLGQKIQVNAGINYNRDQYYFYGYQRPREDLDRKDIRQVLNIVQFNVGFENTAPNPKVDYSVKTSLKSLKNIYGAHETDWASNFNAFFPIINDKFVAVIEGDAFITQRSDLEVDKRNLFRVKPSFRLNFNSFGASIGFRAVNEFDQIKGIDRTKGFPTLELTYKSPSMFYIFAGMDGDIVRNTLGTMLTENPYLKSQVRLMNTEKSQEFYVGGKGDIGKGFSFNLRGAMGYYKDLYYFNNYTPDFGEALGDTAKFNILYDSLKTQYFNVVLQLNYQPVEMWRTYLKTDFNHYQRRSFEKPFHRPLITAKWGNTLIVSDRLLANLDLYYFGDTYARNPTTQEIVKNKGFVDINAEFDYLFTKQFTAFVKLNNILGRNYERFLYYPQQGLNFLVGLNFSF</sequence>
<dbReference type="InterPro" id="IPR036942">
    <property type="entry name" value="Beta-barrel_TonB_sf"/>
</dbReference>